<evidence type="ECO:0000313" key="2">
    <source>
        <dbReference type="Proteomes" id="UP000620124"/>
    </source>
</evidence>
<accession>A0A8H6Z2N3</accession>
<protein>
    <submittedName>
        <fullName evidence="1">Uncharacterized protein</fullName>
    </submittedName>
</protein>
<evidence type="ECO:0000313" key="1">
    <source>
        <dbReference type="EMBL" id="KAF7369364.1"/>
    </source>
</evidence>
<reference evidence="1" key="1">
    <citation type="submission" date="2020-05" db="EMBL/GenBank/DDBJ databases">
        <title>Mycena genomes resolve the evolution of fungal bioluminescence.</title>
        <authorList>
            <person name="Tsai I.J."/>
        </authorList>
    </citation>
    <scope>NUCLEOTIDE SEQUENCE</scope>
    <source>
        <strain evidence="1">CCC161011</strain>
    </source>
</reference>
<dbReference type="AlphaFoldDB" id="A0A8H6Z2N3"/>
<proteinExistence type="predicted"/>
<name>A0A8H6Z2N3_9AGAR</name>
<dbReference type="Proteomes" id="UP000620124">
    <property type="component" value="Unassembled WGS sequence"/>
</dbReference>
<organism evidence="1 2">
    <name type="scientific">Mycena venus</name>
    <dbReference type="NCBI Taxonomy" id="2733690"/>
    <lineage>
        <taxon>Eukaryota</taxon>
        <taxon>Fungi</taxon>
        <taxon>Dikarya</taxon>
        <taxon>Basidiomycota</taxon>
        <taxon>Agaricomycotina</taxon>
        <taxon>Agaricomycetes</taxon>
        <taxon>Agaricomycetidae</taxon>
        <taxon>Agaricales</taxon>
        <taxon>Marasmiineae</taxon>
        <taxon>Mycenaceae</taxon>
        <taxon>Mycena</taxon>
    </lineage>
</organism>
<dbReference type="EMBL" id="JACAZI010000002">
    <property type="protein sequence ID" value="KAF7369364.1"/>
    <property type="molecule type" value="Genomic_DNA"/>
</dbReference>
<dbReference type="OrthoDB" id="2889066at2759"/>
<sequence length="289" mass="33024">MDPESPQPLLPAELERQIFEICASSRPVDIPKLMLVAWRVKEWLEPLLYRTMAVEHDPNLSLMKELPCVTGQLMLSVIQAKPAHFLRDTVRHLYLRDVLGESFVAILSACTGVENLWMGDIVADWTPVLASLPLKHFYGHLHSLLRVFPPTHHVFSQITHIELLGYASLQLPDNVEIWSALGLFPQLTHLSFNDGDFIPVCSRFFETCKSLVVLISLNAPIRMIYTLHAEALAQDPRFVTMNCVEFLKDWQMGAHTGRDYWSRAERFISQRRSGEVAALRYEVPDDYGD</sequence>
<keyword evidence="2" id="KW-1185">Reference proteome</keyword>
<comment type="caution">
    <text evidence="1">The sequence shown here is derived from an EMBL/GenBank/DDBJ whole genome shotgun (WGS) entry which is preliminary data.</text>
</comment>
<gene>
    <name evidence="1" type="ORF">MVEN_00265000</name>
</gene>